<evidence type="ECO:0000256" key="1">
    <source>
        <dbReference type="ARBA" id="ARBA00004651"/>
    </source>
</evidence>
<sequence>MTDTAAVVAPPAAPSKAITAALLAAGGAVLAALTVYVVVSGDSKYLETGDSPAGLTTSALMQAGTFLGTLCGGLCLGAIVYILVGARPDSRGLIDAGVFRVHVLAERAAAAWAVCAMAMVVVSAADDAGVSVIRLITSSAIPDAVAADQRAAAWIVTAFCGLLVALFLRWSLLWITHAVLVLPAATAVMAVPVTGNAATGPNHDYATGAVIMFAIAAAVLLGTKVAASLSQGDRRLRIVMVIAGGVALGYGMPLLGLLVPARYVLTTAYGRWGVIAAVLLFAVFISDAVALHRQRRNGRAYQRVDLAGALAMIAVVGATSAMAVRTAPALLAHRFTSWDVYLGYELPDPPNFVTLLSMWRWDIVIGAAAVFAAAAYLIAVIGLRRRGDAWPPGRTVAWLIGCAALLFVSSSGVKAYGSAMFSVHMGEHMALNMFIPVVLVLGAPATLALRILPAAPAGSRPGPREWLLTVLQSKFTGFFAHPATAFVIFVGSLYLVYFTPLFGTLARYHWGHELMSAHFLITGYLFYWGIIGIDPGPRRLPFLARLGLLFAVMPFHAFFGIATMSMTSIIGKTFYGHLGLPWLESLTRDQWLGGAIAWGAGEVPVLIVVVALITQWARQDRRDSARVDRQSDTYHNDDDLEAYNAMLRELSRTRR</sequence>
<feature type="transmembrane region" description="Helical" evidence="6">
    <location>
        <begin position="175"/>
        <end position="193"/>
    </location>
</feature>
<feature type="transmembrane region" description="Helical" evidence="6">
    <location>
        <begin position="433"/>
        <end position="455"/>
    </location>
</feature>
<feature type="transmembrane region" description="Helical" evidence="6">
    <location>
        <begin position="238"/>
        <end position="260"/>
    </location>
</feature>
<dbReference type="EMBL" id="JACKTY010000033">
    <property type="protein sequence ID" value="MCV7228460.1"/>
    <property type="molecule type" value="Genomic_DNA"/>
</dbReference>
<evidence type="ECO:0000256" key="3">
    <source>
        <dbReference type="ARBA" id="ARBA00022692"/>
    </source>
</evidence>
<evidence type="ECO:0000256" key="2">
    <source>
        <dbReference type="ARBA" id="ARBA00022475"/>
    </source>
</evidence>
<keyword evidence="2" id="KW-1003">Cell membrane</keyword>
<feature type="transmembrane region" description="Helical" evidence="6">
    <location>
        <begin position="272"/>
        <end position="292"/>
    </location>
</feature>
<feature type="transmembrane region" description="Helical" evidence="6">
    <location>
        <begin position="104"/>
        <end position="125"/>
    </location>
</feature>
<dbReference type="Pfam" id="PF09678">
    <property type="entry name" value="Caa3_CtaG"/>
    <property type="match status" value="1"/>
</dbReference>
<evidence type="ECO:0000256" key="4">
    <source>
        <dbReference type="ARBA" id="ARBA00022989"/>
    </source>
</evidence>
<feature type="transmembrane region" description="Helical" evidence="6">
    <location>
        <begin position="304"/>
        <end position="324"/>
    </location>
</feature>
<keyword evidence="4 6" id="KW-1133">Transmembrane helix</keyword>
<feature type="transmembrane region" description="Helical" evidence="6">
    <location>
        <begin position="205"/>
        <end position="226"/>
    </location>
</feature>
<dbReference type="Proteomes" id="UP001526201">
    <property type="component" value="Unassembled WGS sequence"/>
</dbReference>
<evidence type="ECO:0000313" key="8">
    <source>
        <dbReference type="Proteomes" id="UP001526201"/>
    </source>
</evidence>
<feature type="transmembrane region" description="Helical" evidence="6">
    <location>
        <begin position="517"/>
        <end position="534"/>
    </location>
</feature>
<evidence type="ECO:0000256" key="6">
    <source>
        <dbReference type="SAM" id="Phobius"/>
    </source>
</evidence>
<feature type="transmembrane region" description="Helical" evidence="6">
    <location>
        <begin position="59"/>
        <end position="84"/>
    </location>
</feature>
<organism evidence="7 8">
    <name type="scientific">Mycolicibacterium komossense</name>
    <dbReference type="NCBI Taxonomy" id="1779"/>
    <lineage>
        <taxon>Bacteria</taxon>
        <taxon>Bacillati</taxon>
        <taxon>Actinomycetota</taxon>
        <taxon>Actinomycetes</taxon>
        <taxon>Mycobacteriales</taxon>
        <taxon>Mycobacteriaceae</taxon>
        <taxon>Mycolicibacterium</taxon>
    </lineage>
</organism>
<gene>
    <name evidence="7" type="ORF">H7J73_20820</name>
</gene>
<feature type="transmembrane region" description="Helical" evidence="6">
    <location>
        <begin position="151"/>
        <end position="168"/>
    </location>
</feature>
<proteinExistence type="predicted"/>
<feature type="transmembrane region" description="Helical" evidence="6">
    <location>
        <begin position="591"/>
        <end position="613"/>
    </location>
</feature>
<feature type="transmembrane region" description="Helical" evidence="6">
    <location>
        <begin position="546"/>
        <end position="571"/>
    </location>
</feature>
<comment type="subcellular location">
    <subcellularLocation>
        <location evidence="1">Cell membrane</location>
        <topology evidence="1">Multi-pass membrane protein</topology>
    </subcellularLocation>
</comment>
<evidence type="ECO:0000313" key="7">
    <source>
        <dbReference type="EMBL" id="MCV7228460.1"/>
    </source>
</evidence>
<dbReference type="InterPro" id="IPR019108">
    <property type="entry name" value="Caa3_assmbl_CtaG-rel"/>
</dbReference>
<comment type="caution">
    <text evidence="7">The sequence shown here is derived from an EMBL/GenBank/DDBJ whole genome shotgun (WGS) entry which is preliminary data.</text>
</comment>
<name>A0ABT3CG50_9MYCO</name>
<keyword evidence="8" id="KW-1185">Reference proteome</keyword>
<keyword evidence="5 6" id="KW-0472">Membrane</keyword>
<feature type="transmembrane region" description="Helical" evidence="6">
    <location>
        <begin position="475"/>
        <end position="497"/>
    </location>
</feature>
<evidence type="ECO:0000256" key="5">
    <source>
        <dbReference type="ARBA" id="ARBA00023136"/>
    </source>
</evidence>
<reference evidence="7 8" key="1">
    <citation type="journal article" date="2022" name="BMC Genomics">
        <title>Comparative genome analysis of mycobacteria focusing on tRNA and non-coding RNA.</title>
        <authorList>
            <person name="Behra P.R.K."/>
            <person name="Pettersson B.M.F."/>
            <person name="Ramesh M."/>
            <person name="Das S."/>
            <person name="Dasgupta S."/>
            <person name="Kirsebom L.A."/>
        </authorList>
    </citation>
    <scope>NUCLEOTIDE SEQUENCE [LARGE SCALE GENOMIC DNA]</scope>
    <source>
        <strain evidence="7 8">DSM 44078</strain>
    </source>
</reference>
<protein>
    <submittedName>
        <fullName evidence="7">Cytochrome c oxidase assembly protein</fullName>
    </submittedName>
</protein>
<feature type="transmembrane region" description="Helical" evidence="6">
    <location>
        <begin position="395"/>
        <end position="413"/>
    </location>
</feature>
<keyword evidence="3 6" id="KW-0812">Transmembrane</keyword>
<dbReference type="RefSeq" id="WP_264069600.1">
    <property type="nucleotide sequence ID" value="NZ_JACKTY010000033.1"/>
</dbReference>
<feature type="transmembrane region" description="Helical" evidence="6">
    <location>
        <begin position="363"/>
        <end position="383"/>
    </location>
</feature>
<accession>A0ABT3CG50</accession>
<feature type="transmembrane region" description="Helical" evidence="6">
    <location>
        <begin position="20"/>
        <end position="39"/>
    </location>
</feature>